<dbReference type="OrthoDB" id="7696810at2759"/>
<gene>
    <name evidence="7" type="ORF">G5I_10001</name>
</gene>
<dbReference type="GO" id="GO:0008270">
    <property type="term" value="F:zinc ion binding"/>
    <property type="evidence" value="ECO:0007669"/>
    <property type="project" value="UniProtKB-KW"/>
</dbReference>
<keyword evidence="3" id="KW-0862">Zinc</keyword>
<dbReference type="InParanoid" id="F4WVQ2"/>
<keyword evidence="1" id="KW-0479">Metal-binding</keyword>
<evidence type="ECO:0000256" key="3">
    <source>
        <dbReference type="ARBA" id="ARBA00022833"/>
    </source>
</evidence>
<evidence type="ECO:0000313" key="7">
    <source>
        <dbReference type="EMBL" id="EGI61722.1"/>
    </source>
</evidence>
<dbReference type="STRING" id="103372.F4WVQ2"/>
<dbReference type="Proteomes" id="UP000007755">
    <property type="component" value="Unassembled WGS sequence"/>
</dbReference>
<evidence type="ECO:0000259" key="6">
    <source>
        <dbReference type="PROSITE" id="PS50950"/>
    </source>
</evidence>
<dbReference type="AlphaFoldDB" id="F4WVQ2"/>
<keyword evidence="2 5" id="KW-0863">Zinc-finger</keyword>
<reference evidence="7" key="1">
    <citation type="submission" date="2011-02" db="EMBL/GenBank/DDBJ databases">
        <title>The genome of the leaf-cutting ant Acromyrmex echinatior suggests key adaptations to social evolution and fungus farming.</title>
        <authorList>
            <person name="Nygaard S."/>
            <person name="Zhang G."/>
        </authorList>
    </citation>
    <scope>NUCLEOTIDE SEQUENCE</scope>
</reference>
<name>F4WVQ2_ACREC</name>
<sequence>MFSFSRCKLWLRNCGRTIPVPMENLYKNYRICGNHFDSSMFLNDLKNRLQSHAVP</sequence>
<accession>F4WVQ2</accession>
<dbReference type="SUPFAM" id="SSF57716">
    <property type="entry name" value="Glucocorticoid receptor-like (DNA-binding domain)"/>
    <property type="match status" value="1"/>
</dbReference>
<organism evidence="8">
    <name type="scientific">Acromyrmex echinatior</name>
    <name type="common">Panamanian leafcutter ant</name>
    <name type="synonym">Acromyrmex octospinosus echinatior</name>
    <dbReference type="NCBI Taxonomy" id="103372"/>
    <lineage>
        <taxon>Eukaryota</taxon>
        <taxon>Metazoa</taxon>
        <taxon>Ecdysozoa</taxon>
        <taxon>Arthropoda</taxon>
        <taxon>Hexapoda</taxon>
        <taxon>Insecta</taxon>
        <taxon>Pterygota</taxon>
        <taxon>Neoptera</taxon>
        <taxon>Endopterygota</taxon>
        <taxon>Hymenoptera</taxon>
        <taxon>Apocrita</taxon>
        <taxon>Aculeata</taxon>
        <taxon>Formicoidea</taxon>
        <taxon>Formicidae</taxon>
        <taxon>Myrmicinae</taxon>
        <taxon>Acromyrmex</taxon>
    </lineage>
</organism>
<keyword evidence="4 5" id="KW-0238">DNA-binding</keyword>
<feature type="non-terminal residue" evidence="7">
    <location>
        <position position="55"/>
    </location>
</feature>
<dbReference type="PROSITE" id="PS50950">
    <property type="entry name" value="ZF_THAP"/>
    <property type="match status" value="1"/>
</dbReference>
<proteinExistence type="predicted"/>
<evidence type="ECO:0000256" key="5">
    <source>
        <dbReference type="PROSITE-ProRule" id="PRU00309"/>
    </source>
</evidence>
<evidence type="ECO:0000256" key="4">
    <source>
        <dbReference type="ARBA" id="ARBA00023125"/>
    </source>
</evidence>
<dbReference type="EMBL" id="GL888393">
    <property type="protein sequence ID" value="EGI61722.1"/>
    <property type="molecule type" value="Genomic_DNA"/>
</dbReference>
<feature type="domain" description="THAP-type" evidence="6">
    <location>
        <begin position="1"/>
        <end position="55"/>
    </location>
</feature>
<dbReference type="InterPro" id="IPR006612">
    <property type="entry name" value="THAP_Znf"/>
</dbReference>
<dbReference type="Pfam" id="PF05485">
    <property type="entry name" value="THAP"/>
    <property type="match status" value="1"/>
</dbReference>
<evidence type="ECO:0000256" key="1">
    <source>
        <dbReference type="ARBA" id="ARBA00022723"/>
    </source>
</evidence>
<evidence type="ECO:0000256" key="2">
    <source>
        <dbReference type="ARBA" id="ARBA00022771"/>
    </source>
</evidence>
<dbReference type="GO" id="GO:0003677">
    <property type="term" value="F:DNA binding"/>
    <property type="evidence" value="ECO:0007669"/>
    <property type="project" value="UniProtKB-UniRule"/>
</dbReference>
<keyword evidence="8" id="KW-1185">Reference proteome</keyword>
<evidence type="ECO:0000313" key="8">
    <source>
        <dbReference type="Proteomes" id="UP000007755"/>
    </source>
</evidence>
<protein>
    <recommendedName>
        <fullName evidence="6">THAP-type domain-containing protein</fullName>
    </recommendedName>
</protein>